<gene>
    <name evidence="2" type="ORF">IQ260_12280</name>
</gene>
<protein>
    <submittedName>
        <fullName evidence="2">Divalent-cation tolerance protein CutA</fullName>
    </submittedName>
</protein>
<dbReference type="EMBL" id="JADEXP010000095">
    <property type="protein sequence ID" value="MBE9067434.1"/>
    <property type="molecule type" value="Genomic_DNA"/>
</dbReference>
<dbReference type="PANTHER" id="PTHR23419:SF8">
    <property type="entry name" value="FI09726P"/>
    <property type="match status" value="1"/>
</dbReference>
<dbReference type="AlphaFoldDB" id="A0A929F985"/>
<keyword evidence="3" id="KW-1185">Reference proteome</keyword>
<dbReference type="Proteomes" id="UP000615026">
    <property type="component" value="Unassembled WGS sequence"/>
</dbReference>
<dbReference type="SUPFAM" id="SSF54913">
    <property type="entry name" value="GlnB-like"/>
    <property type="match status" value="1"/>
</dbReference>
<reference evidence="2" key="1">
    <citation type="submission" date="2020-10" db="EMBL/GenBank/DDBJ databases">
        <authorList>
            <person name="Castelo-Branco R."/>
            <person name="Eusebio N."/>
            <person name="Adriana R."/>
            <person name="Vieira A."/>
            <person name="Brugerolle De Fraissinette N."/>
            <person name="Rezende De Castro R."/>
            <person name="Schneider M.P."/>
            <person name="Vasconcelos V."/>
            <person name="Leao P.N."/>
        </authorList>
    </citation>
    <scope>NUCLEOTIDE SEQUENCE</scope>
    <source>
        <strain evidence="2">LEGE 11479</strain>
    </source>
</reference>
<dbReference type="GO" id="GO:0010038">
    <property type="term" value="P:response to metal ion"/>
    <property type="evidence" value="ECO:0007669"/>
    <property type="project" value="InterPro"/>
</dbReference>
<evidence type="ECO:0000313" key="2">
    <source>
        <dbReference type="EMBL" id="MBE9067434.1"/>
    </source>
</evidence>
<dbReference type="PANTHER" id="PTHR23419">
    <property type="entry name" value="DIVALENT CATION TOLERANCE CUTA-RELATED"/>
    <property type="match status" value="1"/>
</dbReference>
<dbReference type="InterPro" id="IPR011322">
    <property type="entry name" value="N-reg_PII-like_a/b"/>
</dbReference>
<dbReference type="Pfam" id="PF03091">
    <property type="entry name" value="CutA1"/>
    <property type="match status" value="1"/>
</dbReference>
<dbReference type="InterPro" id="IPR004323">
    <property type="entry name" value="Ion_tolerance_CutA"/>
</dbReference>
<sequence length="95" mass="10958">MSYPTAFTSYDFQFLYGYVSVSYGQIIPCPFVNSNKGTTHQDSEYQLVIKTDLALFEQIVAHVTQQHSYDLPEIIAVPITESTQEYAQWVREQLK</sequence>
<comment type="caution">
    <text evidence="2">The sequence shown here is derived from an EMBL/GenBank/DDBJ whole genome shotgun (WGS) entry which is preliminary data.</text>
</comment>
<comment type="similarity">
    <text evidence="1">Belongs to the CutA family.</text>
</comment>
<organism evidence="2 3">
    <name type="scientific">Leptolyngbya cf. ectocarpi LEGE 11479</name>
    <dbReference type="NCBI Taxonomy" id="1828722"/>
    <lineage>
        <taxon>Bacteria</taxon>
        <taxon>Bacillati</taxon>
        <taxon>Cyanobacteriota</taxon>
        <taxon>Cyanophyceae</taxon>
        <taxon>Leptolyngbyales</taxon>
        <taxon>Leptolyngbyaceae</taxon>
        <taxon>Leptolyngbya group</taxon>
        <taxon>Leptolyngbya</taxon>
    </lineage>
</organism>
<accession>A0A929F985</accession>
<proteinExistence type="inferred from homology"/>
<dbReference type="GO" id="GO:0005507">
    <property type="term" value="F:copper ion binding"/>
    <property type="evidence" value="ECO:0007669"/>
    <property type="project" value="TreeGrafter"/>
</dbReference>
<dbReference type="InterPro" id="IPR015867">
    <property type="entry name" value="N-reg_PII/ATP_PRibTrfase_C"/>
</dbReference>
<evidence type="ECO:0000313" key="3">
    <source>
        <dbReference type="Proteomes" id="UP000615026"/>
    </source>
</evidence>
<name>A0A929F985_LEPEC</name>
<evidence type="ECO:0000256" key="1">
    <source>
        <dbReference type="ARBA" id="ARBA00010169"/>
    </source>
</evidence>
<dbReference type="Gene3D" id="3.30.70.120">
    <property type="match status" value="1"/>
</dbReference>
<dbReference type="RefSeq" id="WP_193993402.1">
    <property type="nucleotide sequence ID" value="NZ_JADEXP010000095.1"/>
</dbReference>